<keyword evidence="3 11" id="KW-0328">Glycosyltransferase</keyword>
<keyword evidence="7 9" id="KW-0472">Membrane</keyword>
<evidence type="ECO:0000313" key="11">
    <source>
        <dbReference type="EMBL" id="MDG3004416.1"/>
    </source>
</evidence>
<reference evidence="11 12" key="1">
    <citation type="submission" date="2023-03" db="EMBL/GenBank/DDBJ databases">
        <title>Paludisphaera mucosa sp. nov. a novel planctomycete from northern fen.</title>
        <authorList>
            <person name="Ivanova A."/>
        </authorList>
    </citation>
    <scope>NUCLEOTIDE SEQUENCE [LARGE SCALE GENOMIC DNA]</scope>
    <source>
        <strain evidence="11 12">Pla2</strain>
    </source>
</reference>
<dbReference type="InterPro" id="IPR038731">
    <property type="entry name" value="RgtA/B/C-like"/>
</dbReference>
<evidence type="ECO:0000256" key="7">
    <source>
        <dbReference type="ARBA" id="ARBA00023136"/>
    </source>
</evidence>
<gene>
    <name evidence="11" type="ORF">PZE19_11580</name>
</gene>
<dbReference type="RefSeq" id="WP_277860774.1">
    <property type="nucleotide sequence ID" value="NZ_JARRAG010000002.1"/>
</dbReference>
<proteinExistence type="predicted"/>
<dbReference type="InterPro" id="IPR050297">
    <property type="entry name" value="LipidA_mod_glycosyltrf_83"/>
</dbReference>
<keyword evidence="6 9" id="KW-1133">Transmembrane helix</keyword>
<keyword evidence="4 11" id="KW-0808">Transferase</keyword>
<dbReference type="Proteomes" id="UP001216907">
    <property type="component" value="Unassembled WGS sequence"/>
</dbReference>
<feature type="compositionally biased region" description="Pro residues" evidence="8">
    <location>
        <begin position="471"/>
        <end position="485"/>
    </location>
</feature>
<feature type="transmembrane region" description="Helical" evidence="9">
    <location>
        <begin position="245"/>
        <end position="266"/>
    </location>
</feature>
<dbReference type="GO" id="GO:0016757">
    <property type="term" value="F:glycosyltransferase activity"/>
    <property type="evidence" value="ECO:0007669"/>
    <property type="project" value="UniProtKB-KW"/>
</dbReference>
<feature type="transmembrane region" description="Helical" evidence="9">
    <location>
        <begin position="204"/>
        <end position="224"/>
    </location>
</feature>
<dbReference type="PANTHER" id="PTHR33908:SF11">
    <property type="entry name" value="MEMBRANE PROTEIN"/>
    <property type="match status" value="1"/>
</dbReference>
<dbReference type="EC" id="2.4.-.-" evidence="11"/>
<dbReference type="EMBL" id="JARRAG010000002">
    <property type="protein sequence ID" value="MDG3004416.1"/>
    <property type="molecule type" value="Genomic_DNA"/>
</dbReference>
<feature type="transmembrane region" description="Helical" evidence="9">
    <location>
        <begin position="338"/>
        <end position="357"/>
    </location>
</feature>
<dbReference type="Pfam" id="PF13231">
    <property type="entry name" value="PMT_2"/>
    <property type="match status" value="1"/>
</dbReference>
<feature type="transmembrane region" description="Helical" evidence="9">
    <location>
        <begin position="12"/>
        <end position="36"/>
    </location>
</feature>
<organism evidence="11 12">
    <name type="scientific">Paludisphaera mucosa</name>
    <dbReference type="NCBI Taxonomy" id="3030827"/>
    <lineage>
        <taxon>Bacteria</taxon>
        <taxon>Pseudomonadati</taxon>
        <taxon>Planctomycetota</taxon>
        <taxon>Planctomycetia</taxon>
        <taxon>Isosphaerales</taxon>
        <taxon>Isosphaeraceae</taxon>
        <taxon>Paludisphaera</taxon>
    </lineage>
</organism>
<protein>
    <submittedName>
        <fullName evidence="11">Glycosyltransferase family 39 protein</fullName>
        <ecNumber evidence="11">2.4.-.-</ecNumber>
    </submittedName>
</protein>
<feature type="transmembrane region" description="Helical" evidence="9">
    <location>
        <begin position="166"/>
        <end position="184"/>
    </location>
</feature>
<accession>A0ABT6FA24</accession>
<dbReference type="PANTHER" id="PTHR33908">
    <property type="entry name" value="MANNOSYLTRANSFERASE YKCB-RELATED"/>
    <property type="match status" value="1"/>
</dbReference>
<name>A0ABT6FA24_9BACT</name>
<keyword evidence="5 9" id="KW-0812">Transmembrane</keyword>
<feature type="transmembrane region" description="Helical" evidence="9">
    <location>
        <begin position="116"/>
        <end position="131"/>
    </location>
</feature>
<keyword evidence="2" id="KW-1003">Cell membrane</keyword>
<evidence type="ECO:0000313" key="12">
    <source>
        <dbReference type="Proteomes" id="UP001216907"/>
    </source>
</evidence>
<evidence type="ECO:0000256" key="9">
    <source>
        <dbReference type="SAM" id="Phobius"/>
    </source>
</evidence>
<evidence type="ECO:0000256" key="1">
    <source>
        <dbReference type="ARBA" id="ARBA00004651"/>
    </source>
</evidence>
<keyword evidence="12" id="KW-1185">Reference proteome</keyword>
<evidence type="ECO:0000256" key="4">
    <source>
        <dbReference type="ARBA" id="ARBA00022679"/>
    </source>
</evidence>
<feature type="transmembrane region" description="Helical" evidence="9">
    <location>
        <begin position="88"/>
        <end position="109"/>
    </location>
</feature>
<evidence type="ECO:0000256" key="3">
    <source>
        <dbReference type="ARBA" id="ARBA00022676"/>
    </source>
</evidence>
<evidence type="ECO:0000256" key="8">
    <source>
        <dbReference type="SAM" id="MobiDB-lite"/>
    </source>
</evidence>
<evidence type="ECO:0000256" key="2">
    <source>
        <dbReference type="ARBA" id="ARBA00022475"/>
    </source>
</evidence>
<feature type="transmembrane region" description="Helical" evidence="9">
    <location>
        <begin position="137"/>
        <end position="154"/>
    </location>
</feature>
<feature type="transmembrane region" description="Helical" evidence="9">
    <location>
        <begin position="313"/>
        <end position="332"/>
    </location>
</feature>
<evidence type="ECO:0000259" key="10">
    <source>
        <dbReference type="Pfam" id="PF13231"/>
    </source>
</evidence>
<evidence type="ECO:0000256" key="5">
    <source>
        <dbReference type="ARBA" id="ARBA00022692"/>
    </source>
</evidence>
<evidence type="ECO:0000256" key="6">
    <source>
        <dbReference type="ARBA" id="ARBA00022989"/>
    </source>
</evidence>
<comment type="subcellular location">
    <subcellularLocation>
        <location evidence="1">Cell membrane</location>
        <topology evidence="1">Multi-pass membrane protein</topology>
    </subcellularLocation>
</comment>
<feature type="transmembrane region" description="Helical" evidence="9">
    <location>
        <begin position="278"/>
        <end position="301"/>
    </location>
</feature>
<comment type="caution">
    <text evidence="11">The sequence shown here is derived from an EMBL/GenBank/DDBJ whole genome shotgun (WGS) entry which is preliminary data.</text>
</comment>
<sequence length="485" mass="51978">MTFESRRVGGWVAILGTLLVAAGLRIYDLGAASFWYDEVVTMRLAETPTPAAMLRLLSEIDATRAPLHPLLLQGWLRAFGNSEASGRALSVLFGLGTVALLAPLGRLAFDRTTGRWATWLGVVSPLLVYYSREVRMYALLVFLTTLAWTLLFALRASTTRAKTIGYAVCCGALLFTHPLGLLMWGTLAKASALDARGFFGSRRAWAAVHFGVLAAAAPWLVRYFDHAPEFLTGTLPIRFLLGTPIGFLGGNFLTLAAMTGLIAYGLTHRPRDPDRPMGVWVAPAGLTLWLVLPPTILYAYSAVANPIFGPSRYTLFCAPAFLVLIAQGLARLPVGGRWAAAAGMSALAFATLPGLAYDPDARADWRGFAARLASDVQRDPGLRPIVFVASASRPNVEVETARYYLGRLGPVVDFATFEARLHDREGRTAYLAAGARSLAGLDPSFAARVTAAEPAWTRGPLVFRLRAGAPAPSPGTPPGPGTPGR</sequence>
<feature type="region of interest" description="Disordered" evidence="8">
    <location>
        <begin position="466"/>
        <end position="485"/>
    </location>
</feature>
<feature type="domain" description="Glycosyltransferase RgtA/B/C/D-like" evidence="10">
    <location>
        <begin position="64"/>
        <end position="221"/>
    </location>
</feature>